<proteinExistence type="predicted"/>
<dbReference type="AlphaFoldDB" id="A0A0F5YMZ3"/>
<name>A0A0F5YMZ3_9CYAN</name>
<gene>
    <name evidence="4" type="ORF">WN50_02880</name>
</gene>
<organism evidence="4 5">
    <name type="scientific">Limnoraphis robusta CS-951</name>
    <dbReference type="NCBI Taxonomy" id="1637645"/>
    <lineage>
        <taxon>Bacteria</taxon>
        <taxon>Bacillati</taxon>
        <taxon>Cyanobacteriota</taxon>
        <taxon>Cyanophyceae</taxon>
        <taxon>Oscillatoriophycideae</taxon>
        <taxon>Oscillatoriales</taxon>
        <taxon>Sirenicapillariaceae</taxon>
        <taxon>Limnoraphis</taxon>
    </lineage>
</organism>
<protein>
    <submittedName>
        <fullName evidence="4">UDP-N-acetyl-D-mannosaminuronic acid transferase</fullName>
    </submittedName>
</protein>
<reference evidence="4 5" key="1">
    <citation type="submission" date="2015-06" db="EMBL/GenBank/DDBJ databases">
        <title>Draft genome assembly of filamentous brackish cyanobacterium Limnoraphis robusta strain CS-951.</title>
        <authorList>
            <person name="Willis A."/>
            <person name="Parks M."/>
            <person name="Burford M.A."/>
        </authorList>
    </citation>
    <scope>NUCLEOTIDE SEQUENCE [LARGE SCALE GENOMIC DNA]</scope>
    <source>
        <strain evidence="4 5">CS-951</strain>
    </source>
</reference>
<dbReference type="GO" id="GO:0016758">
    <property type="term" value="F:hexosyltransferase activity"/>
    <property type="evidence" value="ECO:0007669"/>
    <property type="project" value="TreeGrafter"/>
</dbReference>
<keyword evidence="3" id="KW-1133">Transmembrane helix</keyword>
<dbReference type="Pfam" id="PF03808">
    <property type="entry name" value="Glyco_tran_WecG"/>
    <property type="match status" value="1"/>
</dbReference>
<keyword evidence="1" id="KW-0328">Glycosyltransferase</keyword>
<dbReference type="InterPro" id="IPR004629">
    <property type="entry name" value="WecG_TagA_CpsF"/>
</dbReference>
<dbReference type="Proteomes" id="UP000033607">
    <property type="component" value="Unassembled WGS sequence"/>
</dbReference>
<dbReference type="SUPFAM" id="SSF160246">
    <property type="entry name" value="EspE N-terminal domain-like"/>
    <property type="match status" value="1"/>
</dbReference>
<dbReference type="CDD" id="cd06533">
    <property type="entry name" value="Glyco_transf_WecG_TagA"/>
    <property type="match status" value="1"/>
</dbReference>
<dbReference type="InterPro" id="IPR037257">
    <property type="entry name" value="T2SS_E_N_sf"/>
</dbReference>
<dbReference type="PANTHER" id="PTHR34136">
    <property type="match status" value="1"/>
</dbReference>
<dbReference type="PATRIC" id="fig|1637645.4.peg.5483"/>
<keyword evidence="2 4" id="KW-0808">Transferase</keyword>
<sequence>MYLPSKRVLSSAITALRFEDQMETILHWASRHESRMVCVANVHMVMEAYWQPKFAQILHNADLVTPDGMPLVWMLKKMGVPQDRVAGMDILLRLCQSAPSYDVSVFFLGSETQILQNIEHRLIEDFPKLQVAGLRSLPFRPLNPAEDEAVIQEINDSGAGIVFVSLGCPKQERFMAQHRGKIKAVMIGVGAVFLIYAGLLTRAPIWVREAGLEWFYRLVQEPTRLWERYTQTIPPFVWLAVKQLLTESQQDQLYSRLPLYRPVGEMLLEAGLLSNEQVSTILQAQAEDPKRRFGEIQAQQGWLKPETVDFFAEEIPRLAIEKQKKPIGYYLKSAALLNDDQIDIILREQQNNRLRFGEIAVQAGWIKPATINLLLEYMGPRYLPQEDYHYHLTAEPETPQKSPIHGG</sequence>
<dbReference type="OrthoDB" id="9771846at2"/>
<evidence type="ECO:0000256" key="2">
    <source>
        <dbReference type="ARBA" id="ARBA00022679"/>
    </source>
</evidence>
<dbReference type="NCBIfam" id="TIGR00696">
    <property type="entry name" value="wecG_tagA_cpsF"/>
    <property type="match status" value="1"/>
</dbReference>
<evidence type="ECO:0000256" key="1">
    <source>
        <dbReference type="ARBA" id="ARBA00022676"/>
    </source>
</evidence>
<evidence type="ECO:0000256" key="3">
    <source>
        <dbReference type="SAM" id="Phobius"/>
    </source>
</evidence>
<dbReference type="EMBL" id="LATL02000276">
    <property type="protein sequence ID" value="KKD39540.1"/>
    <property type="molecule type" value="Genomic_DNA"/>
</dbReference>
<feature type="transmembrane region" description="Helical" evidence="3">
    <location>
        <begin position="182"/>
        <end position="200"/>
    </location>
</feature>
<dbReference type="RefSeq" id="WP_046276997.1">
    <property type="nucleotide sequence ID" value="NZ_LATL02000276.1"/>
</dbReference>
<keyword evidence="3" id="KW-0472">Membrane</keyword>
<accession>A0A0F5YMZ3</accession>
<dbReference type="PANTHER" id="PTHR34136:SF1">
    <property type="entry name" value="UDP-N-ACETYL-D-MANNOSAMINURONIC ACID TRANSFERASE"/>
    <property type="match status" value="1"/>
</dbReference>
<evidence type="ECO:0000313" key="4">
    <source>
        <dbReference type="EMBL" id="KKD39540.1"/>
    </source>
</evidence>
<comment type="caution">
    <text evidence="4">The sequence shown here is derived from an EMBL/GenBank/DDBJ whole genome shotgun (WGS) entry which is preliminary data.</text>
</comment>
<keyword evidence="3" id="KW-0812">Transmembrane</keyword>
<evidence type="ECO:0000313" key="5">
    <source>
        <dbReference type="Proteomes" id="UP000033607"/>
    </source>
</evidence>